<dbReference type="GO" id="GO:0000018">
    <property type="term" value="P:regulation of DNA recombination"/>
    <property type="evidence" value="ECO:0007669"/>
    <property type="project" value="TreeGrafter"/>
</dbReference>
<proteinExistence type="inferred from homology"/>
<dbReference type="GO" id="GO:0006310">
    <property type="term" value="P:DNA recombination"/>
    <property type="evidence" value="ECO:0007669"/>
    <property type="project" value="UniProtKB-KW"/>
</dbReference>
<dbReference type="Proteomes" id="UP000325606">
    <property type="component" value="Chromosome"/>
</dbReference>
<dbReference type="GO" id="GO:0043590">
    <property type="term" value="C:bacterial nucleoid"/>
    <property type="evidence" value="ECO:0007669"/>
    <property type="project" value="TreeGrafter"/>
</dbReference>
<evidence type="ECO:0000256" key="1">
    <source>
        <dbReference type="ARBA" id="ARBA00004453"/>
    </source>
</evidence>
<evidence type="ECO:0000256" key="2">
    <source>
        <dbReference type="ARBA" id="ARBA00008657"/>
    </source>
</evidence>
<sequence>MNSFKNLLCYRFEPDSTLSPEILEKALSEHPFTPCGRHELQRSGWVAPCPFADSLVFTSSGFMLITLLREERILPASVIRDEVQERVSRIEAADARKVYKKEKDQLKDEVVLELLPRAFSKRQSCRALLMPEQGWLLIDSGSFNRGELLLNALREALGSLKVKPLNVNQAPASVMTQWLQDIHQVSSGFEVDDECELRDTSAEGGVIRIKGQPLFSDEIRAHLDTDMQVTRLAVTWEEQLSFVLHADLTLHRLKLTDQYNEQLEHDRPEDEVADFDAAVTRMGLEMTRLLPALANSFGGEPVSD</sequence>
<dbReference type="AlphaFoldDB" id="A0A5J6LFQ3"/>
<accession>A0A5J6LFQ3</accession>
<dbReference type="InterPro" id="IPR007476">
    <property type="entry name" value="RdgC"/>
</dbReference>
<evidence type="ECO:0000256" key="5">
    <source>
        <dbReference type="ARBA" id="ARBA00023172"/>
    </source>
</evidence>
<dbReference type="GO" id="GO:0003690">
    <property type="term" value="F:double-stranded DNA binding"/>
    <property type="evidence" value="ECO:0007669"/>
    <property type="project" value="TreeGrafter"/>
</dbReference>
<dbReference type="NCBIfam" id="NF001464">
    <property type="entry name" value="PRK00321.1-5"/>
    <property type="match status" value="1"/>
</dbReference>
<dbReference type="KEGG" id="nik:F5I99_11270"/>
<name>A0A5J6LFQ3_9GAMM</name>
<evidence type="ECO:0000256" key="3">
    <source>
        <dbReference type="ARBA" id="ARBA00022296"/>
    </source>
</evidence>
<keyword evidence="7" id="KW-1185">Reference proteome</keyword>
<dbReference type="EMBL" id="CP044222">
    <property type="protein sequence ID" value="QEW07041.1"/>
    <property type="molecule type" value="Genomic_DNA"/>
</dbReference>
<dbReference type="PANTHER" id="PTHR38103">
    <property type="entry name" value="RECOMBINATION-ASSOCIATED PROTEIN RDGC"/>
    <property type="match status" value="1"/>
</dbReference>
<comment type="similarity">
    <text evidence="2">Belongs to the RdgC family.</text>
</comment>
<evidence type="ECO:0000313" key="7">
    <source>
        <dbReference type="Proteomes" id="UP000325606"/>
    </source>
</evidence>
<dbReference type="PANTHER" id="PTHR38103:SF1">
    <property type="entry name" value="RECOMBINATION-ASSOCIATED PROTEIN RDGC"/>
    <property type="match status" value="1"/>
</dbReference>
<protein>
    <recommendedName>
        <fullName evidence="3">Recombination-associated protein RdgC</fullName>
    </recommendedName>
</protein>
<comment type="subcellular location">
    <subcellularLocation>
        <location evidence="1">Cytoplasm</location>
        <location evidence="1">Nucleoid</location>
    </subcellularLocation>
</comment>
<gene>
    <name evidence="6" type="ORF">F5I99_11270</name>
</gene>
<evidence type="ECO:0000313" key="6">
    <source>
        <dbReference type="EMBL" id="QEW07041.1"/>
    </source>
</evidence>
<organism evidence="6 7">
    <name type="scientific">Nitrincola iocasae</name>
    <dbReference type="NCBI Taxonomy" id="2614693"/>
    <lineage>
        <taxon>Bacteria</taxon>
        <taxon>Pseudomonadati</taxon>
        <taxon>Pseudomonadota</taxon>
        <taxon>Gammaproteobacteria</taxon>
        <taxon>Oceanospirillales</taxon>
        <taxon>Oceanospirillaceae</taxon>
        <taxon>Nitrincola</taxon>
    </lineage>
</organism>
<keyword evidence="5" id="KW-0233">DNA recombination</keyword>
<reference evidence="6 7" key="1">
    <citation type="submission" date="2019-09" db="EMBL/GenBank/DDBJ databases">
        <title>Nitrincola iocasae sp. nov., a bacterium isolated from the sediment collected at a cold seep field in South China Sea.</title>
        <authorList>
            <person name="Zhang H."/>
            <person name="Wang H."/>
            <person name="Li C."/>
        </authorList>
    </citation>
    <scope>NUCLEOTIDE SEQUENCE [LARGE SCALE GENOMIC DNA]</scope>
    <source>
        <strain evidence="6 7">KXZD1103</strain>
    </source>
</reference>
<dbReference type="RefSeq" id="WP_151056065.1">
    <property type="nucleotide sequence ID" value="NZ_CP044222.1"/>
</dbReference>
<evidence type="ECO:0000256" key="4">
    <source>
        <dbReference type="ARBA" id="ARBA00022490"/>
    </source>
</evidence>
<keyword evidence="4" id="KW-0963">Cytoplasm</keyword>
<dbReference type="Pfam" id="PF04381">
    <property type="entry name" value="RdgC"/>
    <property type="match status" value="1"/>
</dbReference>